<feature type="region of interest" description="Disordered" evidence="1">
    <location>
        <begin position="1202"/>
        <end position="1291"/>
    </location>
</feature>
<feature type="region of interest" description="Disordered" evidence="1">
    <location>
        <begin position="1051"/>
        <end position="1101"/>
    </location>
</feature>
<feature type="compositionally biased region" description="Low complexity" evidence="1">
    <location>
        <begin position="1517"/>
        <end position="1536"/>
    </location>
</feature>
<feature type="compositionally biased region" description="Pro residues" evidence="1">
    <location>
        <begin position="1085"/>
        <end position="1094"/>
    </location>
</feature>
<feature type="compositionally biased region" description="Low complexity" evidence="1">
    <location>
        <begin position="555"/>
        <end position="566"/>
    </location>
</feature>
<evidence type="ECO:0000256" key="2">
    <source>
        <dbReference type="SAM" id="Phobius"/>
    </source>
</evidence>
<feature type="compositionally biased region" description="Low complexity" evidence="1">
    <location>
        <begin position="703"/>
        <end position="714"/>
    </location>
</feature>
<feature type="region of interest" description="Disordered" evidence="1">
    <location>
        <begin position="1"/>
        <end position="67"/>
    </location>
</feature>
<organism evidence="3">
    <name type="scientific">Pyrodinium bahamense</name>
    <dbReference type="NCBI Taxonomy" id="73915"/>
    <lineage>
        <taxon>Eukaryota</taxon>
        <taxon>Sar</taxon>
        <taxon>Alveolata</taxon>
        <taxon>Dinophyceae</taxon>
        <taxon>Gonyaulacales</taxon>
        <taxon>Pyrocystaceae</taxon>
        <taxon>Pyrodinium</taxon>
    </lineage>
</organism>
<feature type="region of interest" description="Disordered" evidence="1">
    <location>
        <begin position="370"/>
        <end position="397"/>
    </location>
</feature>
<keyword evidence="2" id="KW-0472">Membrane</keyword>
<feature type="transmembrane region" description="Helical" evidence="2">
    <location>
        <begin position="216"/>
        <end position="240"/>
    </location>
</feature>
<evidence type="ECO:0000256" key="1">
    <source>
        <dbReference type="SAM" id="MobiDB-lite"/>
    </source>
</evidence>
<feature type="region of interest" description="Disordered" evidence="1">
    <location>
        <begin position="1508"/>
        <end position="1536"/>
    </location>
</feature>
<sequence length="1536" mass="152486">MLRRRAVGGIASRDAGGSNNGQAPSAGSREPVGVAAGAAATKPEPVATLPPVAEEERQEAVAPDAVPGEAVEEATAAARGAPGTTRRPCCAGAATRSLLLEVLEQGCCPRIYVEFSPSGRREMVELIPPQEYVGQEPLRVIDELLQFQGDQPPTFALLLPATPPGERGTLVLGGAVLDIAAIHGQSVTLGVPAPKLAKWLALPSSDAAARDHEHPWAWNGFAVGVALALWVLGCFVHAVYRGRSLSASMGGQAVARQVLETQLERNLASIPVAEDSPVYEQYHRYYLNEYQRLVAQSEATISVKDSGLSSFGLRVDWQVFCEGLSGGACVLLVGAALLTVAKLGTAITGSGLCHHANALLAKLRELTEPRGMRSAPKPASAALPATDAPAAAAGPRSGEGAARAAVGAAAEAAAGGGDAEGERHAGAAAAPEARAEVCGLQREAPGPLTFPLSPLLQVASPSREPLPPFATAGPPTGMQKQGLPLLVEGPNGEPMVVTLPLPPGRSPTEAAERPTPQPRIDYGASPQRQKLQRKIAARERGQQQRPPATGGGGAPSPESPSGESAAVAKPELACGDGDPLGDETAVEALLRELEGTPKASKKKRHALQRQPTQGQRNPKHPSAQSPSSPPKLAPLGAAAPATATGAEPGDESTAAAAAAGRGASAGTPGMDMGTSGSEVKVASIDPPLGTEMTPLSAAAHEVAGATGTSAGTTGVRPKHRAQAVPPPEATAQKALQSSATPVRKPKAATLLSAPPPPAATATPAAPVTEGVAPGPDLPTRPGAAATAAAATALAAARQALAPTAPAAGGGGGTCGGSSTPAPTPAPAQTAQAPTVTGPPSPEPEPQASAEPEAGGGNWDIALSRSAKRRTRTAAEGGGVAGAPPAQPAPAMGAAAVAPAASSLSGGVGPPVAGLSAVPAAGVEARTQGRDHMRLVPPPPPKVKGAGTTQTEASPVRVGPAPTQAPATAAAAAAPPVLVDKAAGVAAPCGAGAAEAVLEELRQMSKDELLRWFNANSALGWLGDRLSGAQIMECTPKSVLLNHAEMLLTGAEQQQQTSQPVAQEQEPAPPLAADGPSPVPEGAWQPPLPPPPPKGKPSEGACVTAAAATVTAATAAFGRQESDEGQEVGMPGAGGTAVEPTNAIDVLAVAAAASWPPQVPAAAAAAAAMARASPTSLAGPPPLLPPGVGASIAPEAAAIRFGDFDERPPAPPPAGPPPVAPPPRAPLAPAQALVAGAQPSPPPLLPAASATRPGTADAAPAAPRKAQGALPKPSPEGGRPEAEPVGQEAEEQAASLVEAAMQQPMVVMQPALAARSVALVESMPGMAPLPLGGYVAGVQGQQNPAVQSPQHLQDSQAAAQHCAQLVQGGVPGVPEVLSFQNMMGQQATVLGKQPVVQFLPVMPAMPGAPGMALTGQQAMQLPGQHFLPVMFAVPCNPASSDGHTGTGGLQGMMVQMAAGGEYGGMVQTIACMPQTAPLPGGNGILAVPVGPQQALTAMGGVPCLPFPASGLGTGGSRGPAAPVPAGEAGQGPLPSPG</sequence>
<feature type="compositionally biased region" description="Low complexity" evidence="1">
    <location>
        <begin position="374"/>
        <end position="397"/>
    </location>
</feature>
<reference evidence="3" key="1">
    <citation type="submission" date="2021-01" db="EMBL/GenBank/DDBJ databases">
        <authorList>
            <person name="Corre E."/>
            <person name="Pelletier E."/>
            <person name="Niang G."/>
            <person name="Scheremetjew M."/>
            <person name="Finn R."/>
            <person name="Kale V."/>
            <person name="Holt S."/>
            <person name="Cochrane G."/>
            <person name="Meng A."/>
            <person name="Brown T."/>
            <person name="Cohen L."/>
        </authorList>
    </citation>
    <scope>NUCLEOTIDE SEQUENCE</scope>
    <source>
        <strain evidence="3">Pbaha01</strain>
    </source>
</reference>
<keyword evidence="2" id="KW-1133">Transmembrane helix</keyword>
<protein>
    <submittedName>
        <fullName evidence="3">Uncharacterized protein</fullName>
    </submittedName>
</protein>
<proteinExistence type="predicted"/>
<feature type="region of interest" description="Disordered" evidence="1">
    <location>
        <begin position="490"/>
        <end position="889"/>
    </location>
</feature>
<feature type="compositionally biased region" description="Low complexity" evidence="1">
    <location>
        <begin position="1245"/>
        <end position="1268"/>
    </location>
</feature>
<accession>A0A7S0A3A8</accession>
<name>A0A7S0A3A8_9DINO</name>
<dbReference type="EMBL" id="HBEG01011897">
    <property type="protein sequence ID" value="CAD8351773.1"/>
    <property type="molecule type" value="Transcribed_RNA"/>
</dbReference>
<feature type="compositionally biased region" description="Low complexity" evidence="1">
    <location>
        <begin position="759"/>
        <end position="806"/>
    </location>
</feature>
<feature type="compositionally biased region" description="Low complexity" evidence="1">
    <location>
        <begin position="1226"/>
        <end position="1237"/>
    </location>
</feature>
<gene>
    <name evidence="3" type="ORF">PBAH0796_LOCUS7140</name>
</gene>
<feature type="compositionally biased region" description="Low complexity" evidence="1">
    <location>
        <begin position="633"/>
        <end position="669"/>
    </location>
</feature>
<keyword evidence="2" id="KW-0812">Transmembrane</keyword>
<feature type="region of interest" description="Disordered" evidence="1">
    <location>
        <begin position="927"/>
        <end position="961"/>
    </location>
</feature>
<evidence type="ECO:0000313" key="3">
    <source>
        <dbReference type="EMBL" id="CAD8351773.1"/>
    </source>
</evidence>
<feature type="compositionally biased region" description="Low complexity" evidence="1">
    <location>
        <begin position="816"/>
        <end position="835"/>
    </location>
</feature>
<feature type="compositionally biased region" description="Pro residues" evidence="1">
    <location>
        <begin position="1208"/>
        <end position="1225"/>
    </location>
</feature>